<reference evidence="1 2" key="1">
    <citation type="submission" date="2018-11" db="EMBL/GenBank/DDBJ databases">
        <title>Genome sequence of Saitozyma podzolica DSM 27192.</title>
        <authorList>
            <person name="Aliyu H."/>
            <person name="Gorte O."/>
            <person name="Ochsenreither K."/>
        </authorList>
    </citation>
    <scope>NUCLEOTIDE SEQUENCE [LARGE SCALE GENOMIC DNA]</scope>
    <source>
        <strain evidence="1 2">DSM 27192</strain>
    </source>
</reference>
<sequence length="137" mass="14496">MALPPLVEAMLDIQACSGVLEALTATQPGTAGIRDAFEQVSALVIASFSNPRHPISRRQSLGPANLSGIINAEQTLGTIQGADDNQPWIPGEGSDDGAWEALQAILFDQSNAFMSLQRNQPGMLGGPELKWNQQGTV</sequence>
<name>A0A427XPT4_9TREE</name>
<comment type="caution">
    <text evidence="1">The sequence shown here is derived from an EMBL/GenBank/DDBJ whole genome shotgun (WGS) entry which is preliminary data.</text>
</comment>
<evidence type="ECO:0000313" key="2">
    <source>
        <dbReference type="Proteomes" id="UP000279259"/>
    </source>
</evidence>
<dbReference type="AlphaFoldDB" id="A0A427XPT4"/>
<dbReference type="EMBL" id="RSCD01000032">
    <property type="protein sequence ID" value="RSH80837.1"/>
    <property type="molecule type" value="Genomic_DNA"/>
</dbReference>
<evidence type="ECO:0000313" key="1">
    <source>
        <dbReference type="EMBL" id="RSH80837.1"/>
    </source>
</evidence>
<proteinExistence type="predicted"/>
<dbReference type="OrthoDB" id="3364175at2759"/>
<protein>
    <submittedName>
        <fullName evidence="1">Uncharacterized protein</fullName>
    </submittedName>
</protein>
<dbReference type="Proteomes" id="UP000279259">
    <property type="component" value="Unassembled WGS sequence"/>
</dbReference>
<keyword evidence="2" id="KW-1185">Reference proteome</keyword>
<gene>
    <name evidence="1" type="ORF">EHS25_007006</name>
</gene>
<accession>A0A427XPT4</accession>
<organism evidence="1 2">
    <name type="scientific">Saitozyma podzolica</name>
    <dbReference type="NCBI Taxonomy" id="1890683"/>
    <lineage>
        <taxon>Eukaryota</taxon>
        <taxon>Fungi</taxon>
        <taxon>Dikarya</taxon>
        <taxon>Basidiomycota</taxon>
        <taxon>Agaricomycotina</taxon>
        <taxon>Tremellomycetes</taxon>
        <taxon>Tremellales</taxon>
        <taxon>Trimorphomycetaceae</taxon>
        <taxon>Saitozyma</taxon>
    </lineage>
</organism>